<evidence type="ECO:0000313" key="3">
    <source>
        <dbReference type="Proteomes" id="UP001500363"/>
    </source>
</evidence>
<reference evidence="3" key="1">
    <citation type="journal article" date="2019" name="Int. J. Syst. Evol. Microbiol.">
        <title>The Global Catalogue of Microorganisms (GCM) 10K type strain sequencing project: providing services to taxonomists for standard genome sequencing and annotation.</title>
        <authorList>
            <consortium name="The Broad Institute Genomics Platform"/>
            <consortium name="The Broad Institute Genome Sequencing Center for Infectious Disease"/>
            <person name="Wu L."/>
            <person name="Ma J."/>
        </authorList>
    </citation>
    <scope>NUCLEOTIDE SEQUENCE [LARGE SCALE GENOMIC DNA]</scope>
    <source>
        <strain evidence="3">JCM 14303</strain>
    </source>
</reference>
<gene>
    <name evidence="2" type="ORF">GCM10009741_13110</name>
</gene>
<evidence type="ECO:0008006" key="4">
    <source>
        <dbReference type="Google" id="ProtNLM"/>
    </source>
</evidence>
<organism evidence="2 3">
    <name type="scientific">Kribbella lupini</name>
    <dbReference type="NCBI Taxonomy" id="291602"/>
    <lineage>
        <taxon>Bacteria</taxon>
        <taxon>Bacillati</taxon>
        <taxon>Actinomycetota</taxon>
        <taxon>Actinomycetes</taxon>
        <taxon>Propionibacteriales</taxon>
        <taxon>Kribbellaceae</taxon>
        <taxon>Kribbella</taxon>
    </lineage>
</organism>
<keyword evidence="3" id="KW-1185">Reference proteome</keyword>
<accession>A0ABP4L4D2</accession>
<proteinExistence type="predicted"/>
<comment type="caution">
    <text evidence="2">The sequence shown here is derived from an EMBL/GenBank/DDBJ whole genome shotgun (WGS) entry which is preliminary data.</text>
</comment>
<protein>
    <recommendedName>
        <fullName evidence="4">DUF3592 domain-containing protein</fullName>
    </recommendedName>
</protein>
<keyword evidence="1" id="KW-0812">Transmembrane</keyword>
<evidence type="ECO:0000313" key="2">
    <source>
        <dbReference type="EMBL" id="GAA1515852.1"/>
    </source>
</evidence>
<dbReference type="Proteomes" id="UP001500363">
    <property type="component" value="Unassembled WGS sequence"/>
</dbReference>
<feature type="transmembrane region" description="Helical" evidence="1">
    <location>
        <begin position="117"/>
        <end position="133"/>
    </location>
</feature>
<dbReference type="RefSeq" id="WP_344170879.1">
    <property type="nucleotide sequence ID" value="NZ_BAAANC010000001.1"/>
</dbReference>
<sequence>MRRSLGDFRAPVRLIGCLVAAVVALGIGANAVVELARLDARGVRVTATVLDVPSPLSRGPGSFTAEYAIAGGERITTEISRYDVLPEIGGQVEIVYDPAEPTVAKTADAWVSPWEPGIAYGLGAGVLVWVALGRQSKAA</sequence>
<dbReference type="EMBL" id="BAAANC010000001">
    <property type="protein sequence ID" value="GAA1515852.1"/>
    <property type="molecule type" value="Genomic_DNA"/>
</dbReference>
<feature type="transmembrane region" description="Helical" evidence="1">
    <location>
        <begin position="12"/>
        <end position="33"/>
    </location>
</feature>
<evidence type="ECO:0000256" key="1">
    <source>
        <dbReference type="SAM" id="Phobius"/>
    </source>
</evidence>
<name>A0ABP4L4D2_9ACTN</name>
<keyword evidence="1" id="KW-1133">Transmembrane helix</keyword>
<keyword evidence="1" id="KW-0472">Membrane</keyword>